<protein>
    <submittedName>
        <fullName evidence="2">MCP methyltransferase, CheR-type</fullName>
    </submittedName>
</protein>
<dbReference type="Proteomes" id="UP000214880">
    <property type="component" value="Unassembled WGS sequence"/>
</dbReference>
<dbReference type="InterPro" id="IPR050903">
    <property type="entry name" value="Bact_Chemotaxis_MeTrfase"/>
</dbReference>
<dbReference type="EMBL" id="FNHB01000011">
    <property type="protein sequence ID" value="SDN05590.1"/>
    <property type="molecule type" value="Genomic_DNA"/>
</dbReference>
<accession>A0A1G9Y9A0</accession>
<dbReference type="PRINTS" id="PR00996">
    <property type="entry name" value="CHERMTFRASE"/>
</dbReference>
<name>A0A1G9Y9A0_9FIRM</name>
<dbReference type="InterPro" id="IPR000780">
    <property type="entry name" value="CheR_MeTrfase"/>
</dbReference>
<dbReference type="Gene3D" id="3.40.50.150">
    <property type="entry name" value="Vaccinia Virus protein VP39"/>
    <property type="match status" value="1"/>
</dbReference>
<dbReference type="PANTHER" id="PTHR24422:SF8">
    <property type="entry name" value="CHEMOTAXIS PROTEIN"/>
    <property type="match status" value="1"/>
</dbReference>
<dbReference type="PROSITE" id="PS50123">
    <property type="entry name" value="CHER"/>
    <property type="match status" value="1"/>
</dbReference>
<organism evidence="2 3">
    <name type="scientific">Dendrosporobacter quercicolus</name>
    <dbReference type="NCBI Taxonomy" id="146817"/>
    <lineage>
        <taxon>Bacteria</taxon>
        <taxon>Bacillati</taxon>
        <taxon>Bacillota</taxon>
        <taxon>Negativicutes</taxon>
        <taxon>Selenomonadales</taxon>
        <taxon>Sporomusaceae</taxon>
        <taxon>Dendrosporobacter</taxon>
    </lineage>
</organism>
<dbReference type="GO" id="GO:0008757">
    <property type="term" value="F:S-adenosylmethionine-dependent methyltransferase activity"/>
    <property type="evidence" value="ECO:0007669"/>
    <property type="project" value="InterPro"/>
</dbReference>
<evidence type="ECO:0000313" key="3">
    <source>
        <dbReference type="Proteomes" id="UP000214880"/>
    </source>
</evidence>
<dbReference type="InterPro" id="IPR022641">
    <property type="entry name" value="CheR_N"/>
</dbReference>
<dbReference type="RefSeq" id="WP_092074616.1">
    <property type="nucleotide sequence ID" value="NZ_FNHB01000011.1"/>
</dbReference>
<evidence type="ECO:0000313" key="2">
    <source>
        <dbReference type="EMBL" id="SDN05590.1"/>
    </source>
</evidence>
<keyword evidence="2" id="KW-0489">Methyltransferase</keyword>
<dbReference type="InterPro" id="IPR022642">
    <property type="entry name" value="CheR_C"/>
</dbReference>
<dbReference type="STRING" id="146817.SAMN04488502_11124"/>
<reference evidence="2 3" key="1">
    <citation type="submission" date="2016-10" db="EMBL/GenBank/DDBJ databases">
        <authorList>
            <person name="de Groot N.N."/>
        </authorList>
    </citation>
    <scope>NUCLEOTIDE SEQUENCE [LARGE SCALE GENOMIC DNA]</scope>
    <source>
        <strain evidence="2 3">DSM 1736</strain>
    </source>
</reference>
<feature type="domain" description="CheR-type methyltransferase" evidence="1">
    <location>
        <begin position="20"/>
        <end position="261"/>
    </location>
</feature>
<sequence>MKISKLPEPETEENPGERIEIELLLEALYRVHGLEFRNYAYPFVRRRILHRISAERLSTISGLQEKIFHDSGVVARLVADLSINVTEMFRNPDFFQAVRTKIIPKIRDYPEIRIWHAGCSSGEEVFSMAILLYEAGIYHKTRLYATDICEQALQKARQGIIPLERMKIYTKNYHKAGGICAFSEYYTVRNKTVFFSSELKNNVIFAQHNLATDHSFNKFHIIICRNVIIYFNKVLQERVYHLFHNSLSVPGFLGLGEKEGLQYSGIACYYHEVAKEQKIYVKLAGPGTHNL</sequence>
<gene>
    <name evidence="2" type="ORF">SAMN04488502_11124</name>
</gene>
<keyword evidence="3" id="KW-1185">Reference proteome</keyword>
<dbReference type="SUPFAM" id="SSF53335">
    <property type="entry name" value="S-adenosyl-L-methionine-dependent methyltransferases"/>
    <property type="match status" value="1"/>
</dbReference>
<evidence type="ECO:0000259" key="1">
    <source>
        <dbReference type="PROSITE" id="PS50123"/>
    </source>
</evidence>
<proteinExistence type="predicted"/>
<dbReference type="Pfam" id="PF01739">
    <property type="entry name" value="CheR"/>
    <property type="match status" value="1"/>
</dbReference>
<dbReference type="AlphaFoldDB" id="A0A1G9Y9A0"/>
<dbReference type="OrthoDB" id="9816309at2"/>
<dbReference type="InterPro" id="IPR029063">
    <property type="entry name" value="SAM-dependent_MTases_sf"/>
</dbReference>
<dbReference type="PANTHER" id="PTHR24422">
    <property type="entry name" value="CHEMOTAXIS PROTEIN METHYLTRANSFERASE"/>
    <property type="match status" value="1"/>
</dbReference>
<dbReference type="SUPFAM" id="SSF47757">
    <property type="entry name" value="Chemotaxis receptor methyltransferase CheR, N-terminal domain"/>
    <property type="match status" value="1"/>
</dbReference>
<dbReference type="Pfam" id="PF03705">
    <property type="entry name" value="CheR_N"/>
    <property type="match status" value="1"/>
</dbReference>
<dbReference type="SMART" id="SM00138">
    <property type="entry name" value="MeTrc"/>
    <property type="match status" value="1"/>
</dbReference>
<dbReference type="GO" id="GO:0032259">
    <property type="term" value="P:methylation"/>
    <property type="evidence" value="ECO:0007669"/>
    <property type="project" value="UniProtKB-KW"/>
</dbReference>
<keyword evidence="2" id="KW-0808">Transferase</keyword>